<dbReference type="GO" id="GO:0008138">
    <property type="term" value="F:protein tyrosine/serine/threonine phosphatase activity"/>
    <property type="evidence" value="ECO:0007669"/>
    <property type="project" value="InterPro"/>
</dbReference>
<dbReference type="Proteomes" id="UP000694388">
    <property type="component" value="Unplaced"/>
</dbReference>
<dbReference type="PROSITE" id="PS50056">
    <property type="entry name" value="TYR_PHOSPHATASE_2"/>
    <property type="match status" value="1"/>
</dbReference>
<reference evidence="5" key="1">
    <citation type="submission" date="2025-08" db="UniProtKB">
        <authorList>
            <consortium name="Ensembl"/>
        </authorList>
    </citation>
    <scope>IDENTIFICATION</scope>
</reference>
<feature type="domain" description="Tyrosine specific protein phosphatases" evidence="4">
    <location>
        <begin position="59"/>
        <end position="130"/>
    </location>
</feature>
<dbReference type="SUPFAM" id="SSF52799">
    <property type="entry name" value="(Phosphotyrosine protein) phosphatases II"/>
    <property type="match status" value="1"/>
</dbReference>
<protein>
    <recommendedName>
        <fullName evidence="4">Tyrosine specific protein phosphatases domain-containing protein</fullName>
    </recommendedName>
</protein>
<comment type="catalytic activity">
    <reaction evidence="2">
        <text>O-phospho-L-threonyl-[protein] + H2O = L-threonyl-[protein] + phosphate</text>
        <dbReference type="Rhea" id="RHEA:47004"/>
        <dbReference type="Rhea" id="RHEA-COMP:11060"/>
        <dbReference type="Rhea" id="RHEA-COMP:11605"/>
        <dbReference type="ChEBI" id="CHEBI:15377"/>
        <dbReference type="ChEBI" id="CHEBI:30013"/>
        <dbReference type="ChEBI" id="CHEBI:43474"/>
        <dbReference type="ChEBI" id="CHEBI:61977"/>
        <dbReference type="EC" id="3.1.3.16"/>
    </reaction>
</comment>
<dbReference type="Pfam" id="PF00782">
    <property type="entry name" value="DSPc"/>
    <property type="match status" value="1"/>
</dbReference>
<organism evidence="5 6">
    <name type="scientific">Eptatretus burgeri</name>
    <name type="common">Inshore hagfish</name>
    <dbReference type="NCBI Taxonomy" id="7764"/>
    <lineage>
        <taxon>Eukaryota</taxon>
        <taxon>Metazoa</taxon>
        <taxon>Chordata</taxon>
        <taxon>Craniata</taxon>
        <taxon>Vertebrata</taxon>
        <taxon>Cyclostomata</taxon>
        <taxon>Myxini</taxon>
        <taxon>Myxiniformes</taxon>
        <taxon>Myxinidae</taxon>
        <taxon>Eptatretinae</taxon>
        <taxon>Eptatretus</taxon>
    </lineage>
</organism>
<evidence type="ECO:0000259" key="4">
    <source>
        <dbReference type="PROSITE" id="PS50056"/>
    </source>
</evidence>
<evidence type="ECO:0000256" key="1">
    <source>
        <dbReference type="ARBA" id="ARBA00047761"/>
    </source>
</evidence>
<dbReference type="InterPro" id="IPR016130">
    <property type="entry name" value="Tyr_Pase_AS"/>
</dbReference>
<dbReference type="Gene3D" id="3.90.190.10">
    <property type="entry name" value="Protein tyrosine phosphatase superfamily"/>
    <property type="match status" value="1"/>
</dbReference>
<evidence type="ECO:0000256" key="3">
    <source>
        <dbReference type="PIRSR" id="PIRSR620405-1"/>
    </source>
</evidence>
<dbReference type="GO" id="GO:0005737">
    <property type="term" value="C:cytoplasm"/>
    <property type="evidence" value="ECO:0007669"/>
    <property type="project" value="TreeGrafter"/>
</dbReference>
<dbReference type="InterPro" id="IPR000340">
    <property type="entry name" value="Dual-sp_phosphatase_cat-dom"/>
</dbReference>
<dbReference type="GO" id="GO:0033549">
    <property type="term" value="F:MAP kinase phosphatase activity"/>
    <property type="evidence" value="ECO:0007669"/>
    <property type="project" value="TreeGrafter"/>
</dbReference>
<evidence type="ECO:0000256" key="2">
    <source>
        <dbReference type="ARBA" id="ARBA00048336"/>
    </source>
</evidence>
<dbReference type="Ensembl" id="ENSEBUT00000007443.1">
    <property type="protein sequence ID" value="ENSEBUP00000006974.1"/>
    <property type="gene ID" value="ENSEBUG00000004575.1"/>
</dbReference>
<dbReference type="AlphaFoldDB" id="A0A8C4PZF7"/>
<evidence type="ECO:0000313" key="5">
    <source>
        <dbReference type="Ensembl" id="ENSEBUP00000006974.1"/>
    </source>
</evidence>
<dbReference type="GO" id="GO:0043409">
    <property type="term" value="P:negative regulation of MAPK cascade"/>
    <property type="evidence" value="ECO:0007669"/>
    <property type="project" value="TreeGrafter"/>
</dbReference>
<dbReference type="PANTHER" id="PTHR45682">
    <property type="entry name" value="AGAP008228-PA"/>
    <property type="match status" value="1"/>
</dbReference>
<feature type="active site" description="Phosphocysteine intermediate" evidence="3">
    <location>
        <position position="79"/>
    </location>
</feature>
<keyword evidence="6" id="KW-1185">Reference proteome</keyword>
<reference evidence="5" key="2">
    <citation type="submission" date="2025-09" db="UniProtKB">
        <authorList>
            <consortium name="Ensembl"/>
        </authorList>
    </citation>
    <scope>IDENTIFICATION</scope>
</reference>
<dbReference type="GO" id="GO:0004722">
    <property type="term" value="F:protein serine/threonine phosphatase activity"/>
    <property type="evidence" value="ECO:0007669"/>
    <property type="project" value="UniProtKB-EC"/>
</dbReference>
<dbReference type="PROSITE" id="PS00383">
    <property type="entry name" value="TYR_PHOSPHATASE_1"/>
    <property type="match status" value="1"/>
</dbReference>
<proteinExistence type="predicted"/>
<dbReference type="InterPro" id="IPR020405">
    <property type="entry name" value="Atypical_DUSP_subfamA"/>
</dbReference>
<dbReference type="InterPro" id="IPR000387">
    <property type="entry name" value="Tyr_Pase_dom"/>
</dbReference>
<comment type="catalytic activity">
    <reaction evidence="1">
        <text>O-phospho-L-seryl-[protein] + H2O = L-seryl-[protein] + phosphate</text>
        <dbReference type="Rhea" id="RHEA:20629"/>
        <dbReference type="Rhea" id="RHEA-COMP:9863"/>
        <dbReference type="Rhea" id="RHEA-COMP:11604"/>
        <dbReference type="ChEBI" id="CHEBI:15377"/>
        <dbReference type="ChEBI" id="CHEBI:29999"/>
        <dbReference type="ChEBI" id="CHEBI:43474"/>
        <dbReference type="ChEBI" id="CHEBI:83421"/>
        <dbReference type="EC" id="3.1.3.16"/>
    </reaction>
</comment>
<accession>A0A8C4PZF7</accession>
<evidence type="ECO:0000313" key="6">
    <source>
        <dbReference type="Proteomes" id="UP000694388"/>
    </source>
</evidence>
<dbReference type="PANTHER" id="PTHR45682:SF1">
    <property type="entry name" value="DUAL SPECIFICITY PROTEIN PHOSPHATASE 3"/>
    <property type="match status" value="1"/>
</dbReference>
<sequence length="140" mass="15633">MVPSQSRLEVGKLKDERVAEEFANRLIGDLGGLVAMGNPEELWGLARHLPGGWPDGRPLEYLRKVVTATCCSGRVLVHCVMGRSRSATLVLAFLLLRRSLPLERAVRETQCRRNLRPNRAFLAQLRPEKQGYGQSLTSLV</sequence>
<dbReference type="InterPro" id="IPR029021">
    <property type="entry name" value="Prot-tyrosine_phosphatase-like"/>
</dbReference>
<name>A0A8C4PZF7_EPTBU</name>